<dbReference type="SUPFAM" id="SSF55874">
    <property type="entry name" value="ATPase domain of HSP90 chaperone/DNA topoisomerase II/histidine kinase"/>
    <property type="match status" value="1"/>
</dbReference>
<feature type="coiled-coil region" evidence="9">
    <location>
        <begin position="1551"/>
        <end position="1592"/>
    </location>
</feature>
<evidence type="ECO:0000256" key="9">
    <source>
        <dbReference type="SAM" id="Coils"/>
    </source>
</evidence>
<dbReference type="InterPro" id="IPR036890">
    <property type="entry name" value="HATPase_C_sf"/>
</dbReference>
<evidence type="ECO:0000256" key="1">
    <source>
        <dbReference type="ARBA" id="ARBA00000085"/>
    </source>
</evidence>
<feature type="region of interest" description="Disordered" evidence="10">
    <location>
        <begin position="663"/>
        <end position="686"/>
    </location>
</feature>
<feature type="domain" description="CheW-like" evidence="13">
    <location>
        <begin position="1852"/>
        <end position="1987"/>
    </location>
</feature>
<dbReference type="PANTHER" id="PTHR43395">
    <property type="entry name" value="SENSOR HISTIDINE KINASE CHEA"/>
    <property type="match status" value="1"/>
</dbReference>
<dbReference type="Gene3D" id="1.20.120.160">
    <property type="entry name" value="HPT domain"/>
    <property type="match status" value="3"/>
</dbReference>
<keyword evidence="6" id="KW-0902">Two-component regulatory system</keyword>
<dbReference type="SUPFAM" id="SSF52172">
    <property type="entry name" value="CheY-like"/>
    <property type="match status" value="1"/>
</dbReference>
<evidence type="ECO:0000256" key="10">
    <source>
        <dbReference type="SAM" id="MobiDB-lite"/>
    </source>
</evidence>
<dbReference type="PRINTS" id="PR00344">
    <property type="entry name" value="BCTRLSENSOR"/>
</dbReference>
<evidence type="ECO:0000256" key="2">
    <source>
        <dbReference type="ARBA" id="ARBA00012438"/>
    </source>
</evidence>
<feature type="domain" description="Histidine kinase" evidence="11">
    <location>
        <begin position="1652"/>
        <end position="1850"/>
    </location>
</feature>
<name>A0ABU9BPN8_9BURK</name>
<evidence type="ECO:0000256" key="5">
    <source>
        <dbReference type="ARBA" id="ARBA00022777"/>
    </source>
</evidence>
<dbReference type="Gene3D" id="3.40.50.2300">
    <property type="match status" value="1"/>
</dbReference>
<evidence type="ECO:0000256" key="8">
    <source>
        <dbReference type="PROSITE-ProRule" id="PRU00169"/>
    </source>
</evidence>
<dbReference type="Gene3D" id="2.30.30.40">
    <property type="entry name" value="SH3 Domains"/>
    <property type="match status" value="1"/>
</dbReference>
<evidence type="ECO:0000256" key="6">
    <source>
        <dbReference type="ARBA" id="ARBA00023012"/>
    </source>
</evidence>
<feature type="region of interest" description="Disordered" evidence="10">
    <location>
        <begin position="903"/>
        <end position="923"/>
    </location>
</feature>
<dbReference type="PROSITE" id="PS50110">
    <property type="entry name" value="RESPONSE_REGULATORY"/>
    <property type="match status" value="1"/>
</dbReference>
<feature type="compositionally biased region" description="Pro residues" evidence="10">
    <location>
        <begin position="931"/>
        <end position="945"/>
    </location>
</feature>
<dbReference type="InterPro" id="IPR003594">
    <property type="entry name" value="HATPase_dom"/>
</dbReference>
<proteinExistence type="predicted"/>
<dbReference type="PROSITE" id="PS50109">
    <property type="entry name" value="HIS_KIN"/>
    <property type="match status" value="1"/>
</dbReference>
<dbReference type="EC" id="2.7.13.3" evidence="2"/>
<gene>
    <name evidence="15" type="ORF">AACH06_13900</name>
</gene>
<dbReference type="InterPro" id="IPR005467">
    <property type="entry name" value="His_kinase_dom"/>
</dbReference>
<dbReference type="InterPro" id="IPR036061">
    <property type="entry name" value="CheW-like_dom_sf"/>
</dbReference>
<feature type="domain" description="HPt" evidence="14">
    <location>
        <begin position="683"/>
        <end position="791"/>
    </location>
</feature>
<dbReference type="PROSITE" id="PS50894">
    <property type="entry name" value="HPT"/>
    <property type="match status" value="3"/>
</dbReference>
<dbReference type="InterPro" id="IPR058661">
    <property type="entry name" value="FimL_2nd"/>
</dbReference>
<dbReference type="Pfam" id="PF00072">
    <property type="entry name" value="Response_reg"/>
    <property type="match status" value="1"/>
</dbReference>
<dbReference type="SMART" id="SM00448">
    <property type="entry name" value="REC"/>
    <property type="match status" value="1"/>
</dbReference>
<keyword evidence="9" id="KW-0175">Coiled coil</keyword>
<sequence>MPSDRDQHLPGDLSALAWVQEELRRTLDQAHKSLRRHLRDLEQRGGAEAEGDAPPTALLQARTMLHQGVGALEMIGLPAAARFLNASEQLVSRLVDRSVVLDVPAIESLEHASFALLDFLRRELAGQPLSPLTLFPQYKAVLAIAKVDRIHPADLWEAEDRSEPVPSWDSGFAPLEPDQEVHAAIESAMLKALRSGDNASLHRMSDLFAGLSSNAQGRTATLWQLASAFYEAQAVGALKSDLYTKRLVSRLLAQLRAVERGATEGPGRLLRDLRFFCAQARPVNSNVAPRLAQVRKSMSLGSREPVNYDVSPLGRFDPAIIPLARKRVGALKETWSALVSGDTALGAAVPEQATLVAESVRQIYPRGEELAQALIQATQRGHTPSPALAMEVATALLCVDASLDDVDLDRPEMQQRVQRLAQRLVTVTAGGEQPPVEAWMEALYREVSDRQTMGSVVAELRASLAEIEQQLDRFSRQPDDKEALKSVPGELAAMRGVLSVLGLDQASHAVQRMRDDVDAVMLSGDRADDMAGRLADNVGGLSFMIDMLGVQPQLAKSLFRFDPETGRFAAVMGQARVDQQAGPVAEAGLIEQAQSVVESASAPAVSDDDLSRTLDTLSNQAVAADAPQLAVRAAQARDALASASNEAERDAARADIAQTMGEFVAKQDLPPPPESPRSRPMPLDEEPDDMREIFFEEAREVVEGGQAALAQLTEQPQDLEAITVLRRAFHTLKGSSRMVGLKDYGEAAWACEQLFNARLAEAVVEADAALRDFSTRALTTLSQWVDVLSSRQGQIPDGRALAKEAEALRLRQDVAPPALESAAVAAPMPAPSPAPAVAAPAEPALELPALEAEELDAPMASPFITADSSPKLPDLPSLDLPDLPALPQGIEGDLLLPDLEAPAPVFAPTPAPAPAPTPVEHEHSTLRLPPEMAPAPAPRPAPPRVAAPAPGAEWASTAEMPLGDLLGDALTEPAPVDEASGESVDLELDFELPLDEPAVPAMESAETIEVPEVVEPAPALPELEEPVLSLPDVDLSVPEAVEPLAVEAVEAAAEDDSERYKVVGPLRIQIALFNIFLNEADEQSRRLGVEIAEWQLELDRPVSEAAIALAHSLAGNSAAVGYSDLSNLARRLEHGLERSASRGSGHAEEAQLFADVGEEIRRLLHQFAAGFLKPVAPELLARLDAHEAREAQEALAAGRSSLAPLDGPMSAVMNFHEPEPEPAPSEPAPLEVPTLTRFEPPVLEPVSAPMSVEPPPAPALATEDDEDEDEAGPVTMQAPLGAVRFTSLSDELSPAESDEPVLPASAHDGRWNDFTEDLDTEDAIDDDLIAIFIDEGRELLPALAQAVRDWEDNPADSEGATAAMRVLHTLKGSARLAGAMRLGEIAHRLETAIGQVTVRGNADAGVLAHLHTGVDALDEEFQRVVSGGAVPDKKPAAPAPAPAMSPVSPVSTTPVAPAAPVVPTAVPLPTVDVTAVPARAVEPAAKPAPAPAPSSAVPVTATSIDWSRFARHETAAAAAQSAGEIGGGVVRVRAPLLERLVSHAGEVGITRARIESDMGQLQGALKELTDNLDRLRRQLRDLEIQAETQMASRIEAARQSQQGFDPLEMDRFTRVQELTRMLAESVSDVGTVQRGIQQTLQSTEDQLAFQARLTRDLQDDLLRARMVEFDTLSDRLYRVVRQAAKESAKQVRLNLVGGAIELDRSVLDRMAPAFEHLLRNAVAHGIETPAVREATGKDPHGNIEVSLHQAGNEVRIEVRDDGAGLNLSRIADRARRLGLLAADAKPTEGELAGLIFTPGFSTADQVTELAGRGIGMDVVRAEVTSLGGRIETASATGRGTAFQLVLPLTTAVTQVVALACGELHVAVPATLVETVRRVPVAEVEAAYESGFLRHGDQELPFFWLGSLLQHGLRGATEGKTTSVVIARSASQRVALHISQVLGNQEVVVKNLGPQLGRLPGLAGMSLLANGETVLIYNPVALATIYGDDARQRLVNWMRSEPAAPLIEELIEPSLEETLAVVSPATEGAIPRNENRAPLVMVVDDSLTVRRVTQRLLLREGYRVVLARDGLDALEQLADERPAVMLSDIEMPRMDGFDLVRNVRNDARLHDLPVIMITSRIAQKHREHAQELGVDHYLGKPYDEDALLALVRSYAQPVVPA</sequence>
<accession>A0ABU9BPN8</accession>
<keyword evidence="3 8" id="KW-0597">Phosphoprotein</keyword>
<organism evidence="15 16">
    <name type="scientific">Ideonella lacteola</name>
    <dbReference type="NCBI Taxonomy" id="2984193"/>
    <lineage>
        <taxon>Bacteria</taxon>
        <taxon>Pseudomonadati</taxon>
        <taxon>Pseudomonadota</taxon>
        <taxon>Betaproteobacteria</taxon>
        <taxon>Burkholderiales</taxon>
        <taxon>Sphaerotilaceae</taxon>
        <taxon>Ideonella</taxon>
    </lineage>
</organism>
<feature type="compositionally biased region" description="Acidic residues" evidence="10">
    <location>
        <begin position="1262"/>
        <end position="1271"/>
    </location>
</feature>
<feature type="region of interest" description="Disordered" evidence="10">
    <location>
        <begin position="1199"/>
        <end position="1232"/>
    </location>
</feature>
<reference evidence="15 16" key="1">
    <citation type="submission" date="2024-04" db="EMBL/GenBank/DDBJ databases">
        <title>Novel species of the genus Ideonella isolated from streams.</title>
        <authorList>
            <person name="Lu H."/>
        </authorList>
    </citation>
    <scope>NUCLEOTIDE SEQUENCE [LARGE SCALE GENOMIC DNA]</scope>
    <source>
        <strain evidence="15 16">DXS29W</strain>
    </source>
</reference>
<evidence type="ECO:0000313" key="15">
    <source>
        <dbReference type="EMBL" id="MEK8031917.1"/>
    </source>
</evidence>
<dbReference type="InterPro" id="IPR004358">
    <property type="entry name" value="Sig_transdc_His_kin-like_C"/>
</dbReference>
<feature type="modified residue" description="Phosphohistidine" evidence="7">
    <location>
        <position position="730"/>
    </location>
</feature>
<dbReference type="PROSITE" id="PS50851">
    <property type="entry name" value="CHEW"/>
    <property type="match status" value="1"/>
</dbReference>
<keyword evidence="4" id="KW-0808">Transferase</keyword>
<dbReference type="InterPro" id="IPR004105">
    <property type="entry name" value="CheA-like_dim"/>
</dbReference>
<dbReference type="Pfam" id="PF01627">
    <property type="entry name" value="Hpt"/>
    <property type="match status" value="3"/>
</dbReference>
<dbReference type="InterPro" id="IPR051315">
    <property type="entry name" value="Bact_Chemotaxis_CheA"/>
</dbReference>
<feature type="region of interest" description="Disordered" evidence="10">
    <location>
        <begin position="931"/>
        <end position="950"/>
    </location>
</feature>
<evidence type="ECO:0000259" key="14">
    <source>
        <dbReference type="PROSITE" id="PS50894"/>
    </source>
</evidence>
<dbReference type="SUPFAM" id="SSF47226">
    <property type="entry name" value="Histidine-containing phosphotransfer domain, HPT domain"/>
    <property type="match status" value="5"/>
</dbReference>
<feature type="domain" description="HPt" evidence="14">
    <location>
        <begin position="1321"/>
        <end position="1424"/>
    </location>
</feature>
<dbReference type="InterPro" id="IPR001789">
    <property type="entry name" value="Sig_transdc_resp-reg_receiver"/>
</dbReference>
<dbReference type="InterPro" id="IPR036641">
    <property type="entry name" value="HPT_dom_sf"/>
</dbReference>
<dbReference type="PANTHER" id="PTHR43395:SF8">
    <property type="entry name" value="HISTIDINE KINASE"/>
    <property type="match status" value="1"/>
</dbReference>
<evidence type="ECO:0000259" key="13">
    <source>
        <dbReference type="PROSITE" id="PS50851"/>
    </source>
</evidence>
<dbReference type="Pfam" id="PF01584">
    <property type="entry name" value="CheW"/>
    <property type="match status" value="1"/>
</dbReference>
<dbReference type="SMART" id="SM00260">
    <property type="entry name" value="CheW"/>
    <property type="match status" value="1"/>
</dbReference>
<dbReference type="Proteomes" id="UP001371218">
    <property type="component" value="Unassembled WGS sequence"/>
</dbReference>
<dbReference type="SMART" id="SM01231">
    <property type="entry name" value="H-kinase_dim"/>
    <property type="match status" value="1"/>
</dbReference>
<feature type="modified residue" description="Phosphohistidine" evidence="7">
    <location>
        <position position="1368"/>
    </location>
</feature>
<dbReference type="Pfam" id="PF02518">
    <property type="entry name" value="HATPase_c"/>
    <property type="match status" value="1"/>
</dbReference>
<dbReference type="InterPro" id="IPR011006">
    <property type="entry name" value="CheY-like_superfamily"/>
</dbReference>
<comment type="catalytic activity">
    <reaction evidence="1">
        <text>ATP + protein L-histidine = ADP + protein N-phospho-L-histidine.</text>
        <dbReference type="EC" id="2.7.13.3"/>
    </reaction>
</comment>
<evidence type="ECO:0000256" key="7">
    <source>
        <dbReference type="PROSITE-ProRule" id="PRU00110"/>
    </source>
</evidence>
<dbReference type="EMBL" id="JBBUTG010000007">
    <property type="protein sequence ID" value="MEK8031917.1"/>
    <property type="molecule type" value="Genomic_DNA"/>
</dbReference>
<keyword evidence="5" id="KW-0418">Kinase</keyword>
<feature type="modified residue" description="4-aspartylphosphate" evidence="8">
    <location>
        <position position="2087"/>
    </location>
</feature>
<dbReference type="CDD" id="cd17546">
    <property type="entry name" value="REC_hyHK_CKI1_RcsC-like"/>
    <property type="match status" value="1"/>
</dbReference>
<feature type="modified residue" description="Phosphohistidine" evidence="7">
    <location>
        <position position="1111"/>
    </location>
</feature>
<dbReference type="CDD" id="cd00088">
    <property type="entry name" value="HPT"/>
    <property type="match status" value="2"/>
</dbReference>
<dbReference type="InterPro" id="IPR002545">
    <property type="entry name" value="CheW-lke_dom"/>
</dbReference>
<comment type="caution">
    <text evidence="15">The sequence shown here is derived from an EMBL/GenBank/DDBJ whole genome shotgun (WGS) entry which is preliminary data.</text>
</comment>
<dbReference type="InterPro" id="IPR008207">
    <property type="entry name" value="Sig_transdc_His_kin_Hpt_dom"/>
</dbReference>
<evidence type="ECO:0000259" key="11">
    <source>
        <dbReference type="PROSITE" id="PS50109"/>
    </source>
</evidence>
<evidence type="ECO:0000313" key="16">
    <source>
        <dbReference type="Proteomes" id="UP001371218"/>
    </source>
</evidence>
<dbReference type="SMART" id="SM00073">
    <property type="entry name" value="HPT"/>
    <property type="match status" value="3"/>
</dbReference>
<dbReference type="SMART" id="SM00387">
    <property type="entry name" value="HATPase_c"/>
    <property type="match status" value="1"/>
</dbReference>
<dbReference type="SUPFAM" id="SSF50341">
    <property type="entry name" value="CheW-like"/>
    <property type="match status" value="1"/>
</dbReference>
<feature type="region of interest" description="Disordered" evidence="10">
    <location>
        <begin position="1245"/>
        <end position="1273"/>
    </location>
</feature>
<feature type="compositionally biased region" description="Pro residues" evidence="10">
    <location>
        <begin position="905"/>
        <end position="917"/>
    </location>
</feature>
<protein>
    <recommendedName>
        <fullName evidence="2">histidine kinase</fullName>
        <ecNumber evidence="2">2.7.13.3</ecNumber>
    </recommendedName>
</protein>
<dbReference type="Pfam" id="PF26379">
    <property type="entry name" value="FimL_2nd"/>
    <property type="match status" value="1"/>
</dbReference>
<feature type="domain" description="HPt" evidence="14">
    <location>
        <begin position="1065"/>
        <end position="1167"/>
    </location>
</feature>
<evidence type="ECO:0000256" key="3">
    <source>
        <dbReference type="ARBA" id="ARBA00022553"/>
    </source>
</evidence>
<evidence type="ECO:0000259" key="12">
    <source>
        <dbReference type="PROSITE" id="PS50110"/>
    </source>
</evidence>
<evidence type="ECO:0000256" key="4">
    <source>
        <dbReference type="ARBA" id="ARBA00022679"/>
    </source>
</evidence>
<feature type="domain" description="Response regulatory" evidence="12">
    <location>
        <begin position="2038"/>
        <end position="2154"/>
    </location>
</feature>
<dbReference type="Gene3D" id="3.30.565.10">
    <property type="entry name" value="Histidine kinase-like ATPase, C-terminal domain"/>
    <property type="match status" value="1"/>
</dbReference>
<dbReference type="RefSeq" id="WP_341426318.1">
    <property type="nucleotide sequence ID" value="NZ_JBBUTG010000007.1"/>
</dbReference>
<keyword evidence="16" id="KW-1185">Reference proteome</keyword>